<accession>A0ABD1Z5F9</accession>
<protein>
    <submittedName>
        <fullName evidence="1">Uncharacterized protein</fullName>
    </submittedName>
</protein>
<evidence type="ECO:0000313" key="1">
    <source>
        <dbReference type="EMBL" id="KAL2642955.1"/>
    </source>
</evidence>
<dbReference type="AlphaFoldDB" id="A0ABD1Z5F9"/>
<organism evidence="1 2">
    <name type="scientific">Riccia fluitans</name>
    <dbReference type="NCBI Taxonomy" id="41844"/>
    <lineage>
        <taxon>Eukaryota</taxon>
        <taxon>Viridiplantae</taxon>
        <taxon>Streptophyta</taxon>
        <taxon>Embryophyta</taxon>
        <taxon>Marchantiophyta</taxon>
        <taxon>Marchantiopsida</taxon>
        <taxon>Marchantiidae</taxon>
        <taxon>Marchantiales</taxon>
        <taxon>Ricciaceae</taxon>
        <taxon>Riccia</taxon>
    </lineage>
</organism>
<keyword evidence="2" id="KW-1185">Reference proteome</keyword>
<evidence type="ECO:0000313" key="2">
    <source>
        <dbReference type="Proteomes" id="UP001605036"/>
    </source>
</evidence>
<name>A0ABD1Z5F9_9MARC</name>
<proteinExistence type="predicted"/>
<gene>
    <name evidence="1" type="ORF">R1flu_010542</name>
</gene>
<comment type="caution">
    <text evidence="1">The sequence shown here is derived from an EMBL/GenBank/DDBJ whole genome shotgun (WGS) entry which is preliminary data.</text>
</comment>
<sequence>MRVNDNATYVLRELDGMQLRIPIVGKRVKIFKRWDGQLDDLDGMDLDGFAWERDLDDEEERDGELPLDKDCGY</sequence>
<dbReference type="Proteomes" id="UP001605036">
    <property type="component" value="Unassembled WGS sequence"/>
</dbReference>
<dbReference type="EMBL" id="JBHFFA010000002">
    <property type="protein sequence ID" value="KAL2642955.1"/>
    <property type="molecule type" value="Genomic_DNA"/>
</dbReference>
<reference evidence="1 2" key="1">
    <citation type="submission" date="2024-09" db="EMBL/GenBank/DDBJ databases">
        <title>Chromosome-scale assembly of Riccia fluitans.</title>
        <authorList>
            <person name="Paukszto L."/>
            <person name="Sawicki J."/>
            <person name="Karawczyk K."/>
            <person name="Piernik-Szablinska J."/>
            <person name="Szczecinska M."/>
            <person name="Mazdziarz M."/>
        </authorList>
    </citation>
    <scope>NUCLEOTIDE SEQUENCE [LARGE SCALE GENOMIC DNA]</scope>
    <source>
        <strain evidence="1">Rf_01</strain>
        <tissue evidence="1">Aerial parts of the thallus</tissue>
    </source>
</reference>